<gene>
    <name evidence="1" type="ORF">METZ01_LOCUS260312</name>
</gene>
<feature type="non-terminal residue" evidence="1">
    <location>
        <position position="1"/>
    </location>
</feature>
<proteinExistence type="predicted"/>
<evidence type="ECO:0000313" key="1">
    <source>
        <dbReference type="EMBL" id="SVC07458.1"/>
    </source>
</evidence>
<dbReference type="AlphaFoldDB" id="A0A382J6Q3"/>
<dbReference type="EMBL" id="UINC01072074">
    <property type="protein sequence ID" value="SVC07458.1"/>
    <property type="molecule type" value="Genomic_DNA"/>
</dbReference>
<reference evidence="1" key="1">
    <citation type="submission" date="2018-05" db="EMBL/GenBank/DDBJ databases">
        <authorList>
            <person name="Lanie J.A."/>
            <person name="Ng W.-L."/>
            <person name="Kazmierczak K.M."/>
            <person name="Andrzejewski T.M."/>
            <person name="Davidsen T.M."/>
            <person name="Wayne K.J."/>
            <person name="Tettelin H."/>
            <person name="Glass J.I."/>
            <person name="Rusch D."/>
            <person name="Podicherti R."/>
            <person name="Tsui H.-C.T."/>
            <person name="Winkler M.E."/>
        </authorList>
    </citation>
    <scope>NUCLEOTIDE SEQUENCE</scope>
</reference>
<organism evidence="1">
    <name type="scientific">marine metagenome</name>
    <dbReference type="NCBI Taxonomy" id="408172"/>
    <lineage>
        <taxon>unclassified sequences</taxon>
        <taxon>metagenomes</taxon>
        <taxon>ecological metagenomes</taxon>
    </lineage>
</organism>
<protein>
    <submittedName>
        <fullName evidence="1">Uncharacterized protein</fullName>
    </submittedName>
</protein>
<sequence>QVVNYLLILPRQAEATLTTIRTL</sequence>
<accession>A0A382J6Q3</accession>
<name>A0A382J6Q3_9ZZZZ</name>